<evidence type="ECO:0000256" key="1">
    <source>
        <dbReference type="ARBA" id="ARBA00005254"/>
    </source>
</evidence>
<sequence>MIRVDRTGEVATITIDRGGSGNSFSGAGWDALTAGARDLTDSDATVVVLRSAAPLFSAGADLTEMAALIDDPAARVTFRTRMRAAIDAVATLPMPVIAAIDGGCFGAAVALVLASDLCIAGDSARFATTPAKLGIGYPGEDVARLIARVGRGQAARMLLTAAPIDADEAHRIGLADVRATHAGDEADQLAGAIGANAPTALRSLKRTLNDPARADAALDFDALFGTPDFATRLAAFHARAR</sequence>
<dbReference type="InterPro" id="IPR018376">
    <property type="entry name" value="Enoyl-CoA_hyd/isom_CS"/>
</dbReference>
<reference evidence="3" key="1">
    <citation type="submission" date="2022-05" db="EMBL/GenBank/DDBJ databases">
        <title>Sphingomonas sp. strain RMG20 Genome sequencing and assembly.</title>
        <authorList>
            <person name="Kim I."/>
        </authorList>
    </citation>
    <scope>NUCLEOTIDE SEQUENCE</scope>
    <source>
        <strain evidence="3">RMG20</strain>
    </source>
</reference>
<dbReference type="SUPFAM" id="SSF52096">
    <property type="entry name" value="ClpP/crotonase"/>
    <property type="match status" value="1"/>
</dbReference>
<evidence type="ECO:0000313" key="4">
    <source>
        <dbReference type="Proteomes" id="UP001055580"/>
    </source>
</evidence>
<comment type="similarity">
    <text evidence="1 2">Belongs to the enoyl-CoA hydratase/isomerase family.</text>
</comment>
<gene>
    <name evidence="3" type="ORF">M9980_04405</name>
</gene>
<organism evidence="3 4">
    <name type="scientific">Sphingomonas donggukensis</name>
    <dbReference type="NCBI Taxonomy" id="2949093"/>
    <lineage>
        <taxon>Bacteria</taxon>
        <taxon>Pseudomonadati</taxon>
        <taxon>Pseudomonadota</taxon>
        <taxon>Alphaproteobacteria</taxon>
        <taxon>Sphingomonadales</taxon>
        <taxon>Sphingomonadaceae</taxon>
        <taxon>Sphingomonas</taxon>
    </lineage>
</organism>
<evidence type="ECO:0000313" key="3">
    <source>
        <dbReference type="EMBL" id="URW76467.1"/>
    </source>
</evidence>
<name>A0ABY4TY61_9SPHN</name>
<dbReference type="PANTHER" id="PTHR11941">
    <property type="entry name" value="ENOYL-COA HYDRATASE-RELATED"/>
    <property type="match status" value="1"/>
</dbReference>
<dbReference type="InterPro" id="IPR029045">
    <property type="entry name" value="ClpP/crotonase-like_dom_sf"/>
</dbReference>
<evidence type="ECO:0000256" key="2">
    <source>
        <dbReference type="RuleBase" id="RU003707"/>
    </source>
</evidence>
<dbReference type="PROSITE" id="PS00166">
    <property type="entry name" value="ENOYL_COA_HYDRATASE"/>
    <property type="match status" value="1"/>
</dbReference>
<protein>
    <submittedName>
        <fullName evidence="3">Enoyl-CoA hydratase/isomerase family protein</fullName>
    </submittedName>
</protein>
<dbReference type="Pfam" id="PF00378">
    <property type="entry name" value="ECH_1"/>
    <property type="match status" value="1"/>
</dbReference>
<keyword evidence="4" id="KW-1185">Reference proteome</keyword>
<proteinExistence type="inferred from homology"/>
<dbReference type="InterPro" id="IPR001753">
    <property type="entry name" value="Enoyl-CoA_hydra/iso"/>
</dbReference>
<accession>A0ABY4TY61</accession>
<dbReference type="PANTHER" id="PTHR11941:SF54">
    <property type="entry name" value="ENOYL-COA HYDRATASE, MITOCHONDRIAL"/>
    <property type="match status" value="1"/>
</dbReference>
<dbReference type="Proteomes" id="UP001055580">
    <property type="component" value="Chromosome"/>
</dbReference>
<dbReference type="Gene3D" id="3.90.226.10">
    <property type="entry name" value="2-enoyl-CoA Hydratase, Chain A, domain 1"/>
    <property type="match status" value="1"/>
</dbReference>
<dbReference type="EMBL" id="CP098401">
    <property type="protein sequence ID" value="URW76467.1"/>
    <property type="molecule type" value="Genomic_DNA"/>
</dbReference>
<dbReference type="RefSeq" id="WP_250753779.1">
    <property type="nucleotide sequence ID" value="NZ_CP098401.1"/>
</dbReference>
<dbReference type="CDD" id="cd06558">
    <property type="entry name" value="crotonase-like"/>
    <property type="match status" value="1"/>
</dbReference>